<feature type="region of interest" description="Disordered" evidence="1">
    <location>
        <begin position="1"/>
        <end position="39"/>
    </location>
</feature>
<protein>
    <submittedName>
        <fullName evidence="2">Uncharacterized protein</fullName>
    </submittedName>
</protein>
<reference evidence="2 3" key="1">
    <citation type="journal article" date="2010" name="BMC Genomics">
        <title>Metabolic flexibility revealed in the genome of the cyst-forming alpha-1 proteobacterium Rhodospirillum centenum.</title>
        <authorList>
            <person name="Lu Y.K."/>
            <person name="Marden J."/>
            <person name="Han M."/>
            <person name="Swingley W.D."/>
            <person name="Mastrian S.D."/>
            <person name="Chowdhury S.R."/>
            <person name="Hao J."/>
            <person name="Helmy T."/>
            <person name="Kim S."/>
            <person name="Kurdoglu A.A."/>
            <person name="Matthies H.J."/>
            <person name="Rollo D."/>
            <person name="Stothard P."/>
            <person name="Blankenship R.E."/>
            <person name="Bauer C.E."/>
            <person name="Touchman J.W."/>
        </authorList>
    </citation>
    <scope>NUCLEOTIDE SEQUENCE [LARGE SCALE GENOMIC DNA]</scope>
    <source>
        <strain evidence="3">ATCC 51521 / SW</strain>
    </source>
</reference>
<feature type="compositionally biased region" description="Basic and acidic residues" evidence="1">
    <location>
        <begin position="1"/>
        <end position="15"/>
    </location>
</feature>
<sequence>MTRDRVRAGDGDRAGRSRPPPPSGRVSRRERDQPAFTVA</sequence>
<evidence type="ECO:0000256" key="1">
    <source>
        <dbReference type="SAM" id="MobiDB-lite"/>
    </source>
</evidence>
<gene>
    <name evidence="2" type="ordered locus">RC1_1789</name>
</gene>
<proteinExistence type="predicted"/>
<dbReference type="AlphaFoldDB" id="B6ITG7"/>
<evidence type="ECO:0000313" key="3">
    <source>
        <dbReference type="Proteomes" id="UP000001591"/>
    </source>
</evidence>
<organism evidence="2 3">
    <name type="scientific">Rhodospirillum centenum (strain ATCC 51521 / SW)</name>
    <dbReference type="NCBI Taxonomy" id="414684"/>
    <lineage>
        <taxon>Bacteria</taxon>
        <taxon>Pseudomonadati</taxon>
        <taxon>Pseudomonadota</taxon>
        <taxon>Alphaproteobacteria</taxon>
        <taxon>Rhodospirillales</taxon>
        <taxon>Rhodospirillaceae</taxon>
        <taxon>Rhodospirillum</taxon>
    </lineage>
</organism>
<name>B6ITG7_RHOCS</name>
<dbReference type="EMBL" id="CP000613">
    <property type="protein sequence ID" value="ACI99185.1"/>
    <property type="molecule type" value="Genomic_DNA"/>
</dbReference>
<evidence type="ECO:0000313" key="2">
    <source>
        <dbReference type="EMBL" id="ACI99185.1"/>
    </source>
</evidence>
<dbReference type="KEGG" id="rce:RC1_1789"/>
<dbReference type="HOGENOM" id="CLU_3316016_0_0_5"/>
<accession>B6ITG7</accession>
<dbReference type="Proteomes" id="UP000001591">
    <property type="component" value="Chromosome"/>
</dbReference>
<keyword evidence="3" id="KW-1185">Reference proteome</keyword>